<dbReference type="Gramene" id="Solyc04g051100.3.1">
    <property type="protein sequence ID" value="Solyc04g051100.3.1.1"/>
    <property type="gene ID" value="Solyc04g051100.3"/>
</dbReference>
<accession>A0A3Q7GWE8</accession>
<organism evidence="1">
    <name type="scientific">Solanum lycopersicum</name>
    <name type="common">Tomato</name>
    <name type="synonym">Lycopersicon esculentum</name>
    <dbReference type="NCBI Taxonomy" id="4081"/>
    <lineage>
        <taxon>Eukaryota</taxon>
        <taxon>Viridiplantae</taxon>
        <taxon>Streptophyta</taxon>
        <taxon>Embryophyta</taxon>
        <taxon>Tracheophyta</taxon>
        <taxon>Spermatophyta</taxon>
        <taxon>Magnoliopsida</taxon>
        <taxon>eudicotyledons</taxon>
        <taxon>Gunneridae</taxon>
        <taxon>Pentapetalae</taxon>
        <taxon>asterids</taxon>
        <taxon>lamiids</taxon>
        <taxon>Solanales</taxon>
        <taxon>Solanaceae</taxon>
        <taxon>Solanoideae</taxon>
        <taxon>Solaneae</taxon>
        <taxon>Solanum</taxon>
        <taxon>Solanum subgen. Lycopersicon</taxon>
    </lineage>
</organism>
<dbReference type="AlphaFoldDB" id="A0A3Q7GWE8"/>
<sequence length="56" mass="6442">TCTHLTPRRERRSKDERHVPLLEVQFCTDFSCDSRCCLVLPSMRNHPCALGLSRVA</sequence>
<keyword evidence="2" id="KW-1185">Reference proteome</keyword>
<name>A0A3Q7GWE8_SOLLC</name>
<protein>
    <submittedName>
        <fullName evidence="1">Uncharacterized protein</fullName>
    </submittedName>
</protein>
<reference evidence="1" key="1">
    <citation type="journal article" date="2012" name="Nature">
        <title>The tomato genome sequence provides insights into fleshy fruit evolution.</title>
        <authorList>
            <consortium name="Tomato Genome Consortium"/>
        </authorList>
    </citation>
    <scope>NUCLEOTIDE SEQUENCE [LARGE SCALE GENOMIC DNA]</scope>
    <source>
        <strain evidence="1">cv. Heinz 1706</strain>
    </source>
</reference>
<evidence type="ECO:0000313" key="1">
    <source>
        <dbReference type="EnsemblPlants" id="Solyc04g051100.3.1.1"/>
    </source>
</evidence>
<dbReference type="Proteomes" id="UP000004994">
    <property type="component" value="Chromosome 4"/>
</dbReference>
<proteinExistence type="predicted"/>
<evidence type="ECO:0000313" key="2">
    <source>
        <dbReference type="Proteomes" id="UP000004994"/>
    </source>
</evidence>
<dbReference type="InParanoid" id="A0A3Q7GWE8"/>
<dbReference type="EnsemblPlants" id="Solyc04g051100.3.1">
    <property type="protein sequence ID" value="Solyc04g051100.3.1.1"/>
    <property type="gene ID" value="Solyc04g051100.3"/>
</dbReference>
<reference evidence="1" key="2">
    <citation type="submission" date="2019-01" db="UniProtKB">
        <authorList>
            <consortium name="EnsemblPlants"/>
        </authorList>
    </citation>
    <scope>IDENTIFICATION</scope>
    <source>
        <strain evidence="1">cv. Heinz 1706</strain>
    </source>
</reference>